<gene>
    <name evidence="2" type="ORF">SARC_10625</name>
</gene>
<dbReference type="eggNOG" id="KOG1427">
    <property type="taxonomic scope" value="Eukaryota"/>
</dbReference>
<evidence type="ECO:0000256" key="1">
    <source>
        <dbReference type="PROSITE-ProRule" id="PRU00235"/>
    </source>
</evidence>
<dbReference type="InterPro" id="IPR009091">
    <property type="entry name" value="RCC1/BLIP-II"/>
</dbReference>
<dbReference type="GO" id="GO:0005085">
    <property type="term" value="F:guanyl-nucleotide exchange factor activity"/>
    <property type="evidence" value="ECO:0007669"/>
    <property type="project" value="TreeGrafter"/>
</dbReference>
<proteinExistence type="predicted"/>
<dbReference type="Gene3D" id="2.130.10.30">
    <property type="entry name" value="Regulator of chromosome condensation 1/beta-lactamase-inhibitor protein II"/>
    <property type="match status" value="1"/>
</dbReference>
<dbReference type="PRINTS" id="PR00633">
    <property type="entry name" value="RCCNDNSATION"/>
</dbReference>
<dbReference type="OrthoDB" id="8068875at2759"/>
<sequence>MGNTLNASLCAYITHPGKLLMFGAGDEGQLGRALTSDIQYSHIPTVVDLETNVLSVACGAKHTMALTTEGAVYAFGANNMGQLGLAESPPMNIVHTPSQVDIPVDLSRRQAHTQGIATPERCGGCPSLPTKTANPQTKCGGGGHALVQEKGNVHTDERTLSPGETHSEVVMRLSQLSPSMARRGKQPPPIITTAPTPPPPVAHATSISCGLHHSVVVTRHGGVYACGNRQALAVHADTAIIDAKKRAGACTRARAHAQACAQGADTCCGDWKAYENELKTCCDTPVASHTTGNKGDVASSECGNARKTCGDARDVRGDAEKSSTRQCSNQPAHFTASCNETALTLLCSLGNLSKRSGKDGPEGAVRVAAGGNHVCVYLVA</sequence>
<dbReference type="PANTHER" id="PTHR45982">
    <property type="entry name" value="REGULATOR OF CHROMOSOME CONDENSATION"/>
    <property type="match status" value="1"/>
</dbReference>
<feature type="repeat" description="RCC1" evidence="1">
    <location>
        <begin position="17"/>
        <end position="69"/>
    </location>
</feature>
<dbReference type="Pfam" id="PF00415">
    <property type="entry name" value="RCC1"/>
    <property type="match status" value="2"/>
</dbReference>
<accession>A0A0L0FJC7</accession>
<dbReference type="InterPro" id="IPR000408">
    <property type="entry name" value="Reg_chr_condens"/>
</dbReference>
<evidence type="ECO:0000313" key="2">
    <source>
        <dbReference type="EMBL" id="KNC76899.1"/>
    </source>
</evidence>
<dbReference type="Proteomes" id="UP000054560">
    <property type="component" value="Unassembled WGS sequence"/>
</dbReference>
<dbReference type="PANTHER" id="PTHR45982:SF1">
    <property type="entry name" value="REGULATOR OF CHROMOSOME CONDENSATION"/>
    <property type="match status" value="1"/>
</dbReference>
<feature type="repeat" description="RCC1" evidence="1">
    <location>
        <begin position="70"/>
        <end position="119"/>
    </location>
</feature>
<dbReference type="SUPFAM" id="SSF50985">
    <property type="entry name" value="RCC1/BLIP-II"/>
    <property type="match status" value="1"/>
</dbReference>
<dbReference type="InterPro" id="IPR051553">
    <property type="entry name" value="Ran_GTPase-activating"/>
</dbReference>
<dbReference type="AlphaFoldDB" id="A0A0L0FJC7"/>
<name>A0A0L0FJC7_9EUKA</name>
<dbReference type="PROSITE" id="PS50012">
    <property type="entry name" value="RCC1_3"/>
    <property type="match status" value="2"/>
</dbReference>
<dbReference type="PROSITE" id="PS00626">
    <property type="entry name" value="RCC1_2"/>
    <property type="match status" value="2"/>
</dbReference>
<keyword evidence="3" id="KW-1185">Reference proteome</keyword>
<organism evidence="2 3">
    <name type="scientific">Sphaeroforma arctica JP610</name>
    <dbReference type="NCBI Taxonomy" id="667725"/>
    <lineage>
        <taxon>Eukaryota</taxon>
        <taxon>Ichthyosporea</taxon>
        <taxon>Ichthyophonida</taxon>
        <taxon>Sphaeroforma</taxon>
    </lineage>
</organism>
<dbReference type="GeneID" id="25911129"/>
<protein>
    <submittedName>
        <fullName evidence="2">Uncharacterized protein</fullName>
    </submittedName>
</protein>
<dbReference type="RefSeq" id="XP_014150801.1">
    <property type="nucleotide sequence ID" value="XM_014295326.1"/>
</dbReference>
<dbReference type="EMBL" id="KQ242924">
    <property type="protein sequence ID" value="KNC76899.1"/>
    <property type="molecule type" value="Genomic_DNA"/>
</dbReference>
<evidence type="ECO:0000313" key="3">
    <source>
        <dbReference type="Proteomes" id="UP000054560"/>
    </source>
</evidence>
<dbReference type="GO" id="GO:0005737">
    <property type="term" value="C:cytoplasm"/>
    <property type="evidence" value="ECO:0007669"/>
    <property type="project" value="TreeGrafter"/>
</dbReference>
<dbReference type="Pfam" id="PF13540">
    <property type="entry name" value="RCC1_2"/>
    <property type="match status" value="1"/>
</dbReference>
<reference evidence="2 3" key="1">
    <citation type="submission" date="2011-02" db="EMBL/GenBank/DDBJ databases">
        <title>The Genome Sequence of Sphaeroforma arctica JP610.</title>
        <authorList>
            <consortium name="The Broad Institute Genome Sequencing Platform"/>
            <person name="Russ C."/>
            <person name="Cuomo C."/>
            <person name="Young S.K."/>
            <person name="Zeng Q."/>
            <person name="Gargeya S."/>
            <person name="Alvarado L."/>
            <person name="Berlin A."/>
            <person name="Chapman S.B."/>
            <person name="Chen Z."/>
            <person name="Freedman E."/>
            <person name="Gellesch M."/>
            <person name="Goldberg J."/>
            <person name="Griggs A."/>
            <person name="Gujja S."/>
            <person name="Heilman E."/>
            <person name="Heiman D."/>
            <person name="Howarth C."/>
            <person name="Mehta T."/>
            <person name="Neiman D."/>
            <person name="Pearson M."/>
            <person name="Roberts A."/>
            <person name="Saif S."/>
            <person name="Shea T."/>
            <person name="Shenoy N."/>
            <person name="Sisk P."/>
            <person name="Stolte C."/>
            <person name="Sykes S."/>
            <person name="White J."/>
            <person name="Yandava C."/>
            <person name="Burger G."/>
            <person name="Gray M.W."/>
            <person name="Holland P.W.H."/>
            <person name="King N."/>
            <person name="Lang F.B.F."/>
            <person name="Roger A.J."/>
            <person name="Ruiz-Trillo I."/>
            <person name="Haas B."/>
            <person name="Nusbaum C."/>
            <person name="Birren B."/>
        </authorList>
    </citation>
    <scope>NUCLEOTIDE SEQUENCE [LARGE SCALE GENOMIC DNA]</scope>
    <source>
        <strain evidence="2 3">JP610</strain>
    </source>
</reference>